<gene>
    <name evidence="3" type="ORF">CLV67_1033</name>
</gene>
<dbReference type="EMBL" id="PVMZ01000003">
    <property type="protein sequence ID" value="PRX23259.1"/>
    <property type="molecule type" value="Genomic_DNA"/>
</dbReference>
<evidence type="ECO:0000313" key="4">
    <source>
        <dbReference type="Proteomes" id="UP000239415"/>
    </source>
</evidence>
<protein>
    <submittedName>
        <fullName evidence="3">Uncharacterized protein</fullName>
    </submittedName>
</protein>
<comment type="caution">
    <text evidence="3">The sequence shown here is derived from an EMBL/GenBank/DDBJ whole genome shotgun (WGS) entry which is preliminary data.</text>
</comment>
<sequence>MSDRGQHTPSPASPAPAEEAPEPAVPAAHDGSDPSSPIATGAEIPFELSATDDGDSAFSLTGHDEPEAPAAPQARTARTIVLASLLVVALAGAGALAWFGWQVNSQRQTTLSTPAKIGALTLDDSEQATSTADYLQSALNAEIQMDKAVGAVYSGGDEKSVLFFGGTTLLWSPDSDLDSAFGLVNDEQSTVSGLKEVDPGEFGGTMKCGVAKSQEDGDMTVCGWADHGSLALAMFPNRTESEAATLMREIRAAAQTRI</sequence>
<evidence type="ECO:0000256" key="2">
    <source>
        <dbReference type="SAM" id="Phobius"/>
    </source>
</evidence>
<feature type="region of interest" description="Disordered" evidence="1">
    <location>
        <begin position="1"/>
        <end position="73"/>
    </location>
</feature>
<keyword evidence="2" id="KW-1133">Transmembrane helix</keyword>
<keyword evidence="2" id="KW-0472">Membrane</keyword>
<proteinExistence type="predicted"/>
<organism evidence="3 4">
    <name type="scientific">Actinoplanes italicus</name>
    <dbReference type="NCBI Taxonomy" id="113567"/>
    <lineage>
        <taxon>Bacteria</taxon>
        <taxon>Bacillati</taxon>
        <taxon>Actinomycetota</taxon>
        <taxon>Actinomycetes</taxon>
        <taxon>Micromonosporales</taxon>
        <taxon>Micromonosporaceae</taxon>
        <taxon>Actinoplanes</taxon>
    </lineage>
</organism>
<reference evidence="3 4" key="1">
    <citation type="submission" date="2018-03" db="EMBL/GenBank/DDBJ databases">
        <title>Genomic Encyclopedia of Archaeal and Bacterial Type Strains, Phase II (KMG-II): from individual species to whole genera.</title>
        <authorList>
            <person name="Goeker M."/>
        </authorList>
    </citation>
    <scope>NUCLEOTIDE SEQUENCE [LARGE SCALE GENOMIC DNA]</scope>
    <source>
        <strain evidence="3 4">DSM 43146</strain>
    </source>
</reference>
<dbReference type="AlphaFoldDB" id="A0A2T0KIA8"/>
<dbReference type="Proteomes" id="UP000239415">
    <property type="component" value="Unassembled WGS sequence"/>
</dbReference>
<name>A0A2T0KIA8_9ACTN</name>
<keyword evidence="4" id="KW-1185">Reference proteome</keyword>
<accession>A0A2T0KIA8</accession>
<dbReference type="RefSeq" id="WP_106316489.1">
    <property type="nucleotide sequence ID" value="NZ_BOMO01000038.1"/>
</dbReference>
<evidence type="ECO:0000313" key="3">
    <source>
        <dbReference type="EMBL" id="PRX23259.1"/>
    </source>
</evidence>
<dbReference type="OrthoDB" id="3364225at2"/>
<evidence type="ECO:0000256" key="1">
    <source>
        <dbReference type="SAM" id="MobiDB-lite"/>
    </source>
</evidence>
<feature type="transmembrane region" description="Helical" evidence="2">
    <location>
        <begin position="80"/>
        <end position="101"/>
    </location>
</feature>
<keyword evidence="2" id="KW-0812">Transmembrane</keyword>